<keyword evidence="2" id="KW-0963">Cytoplasm</keyword>
<gene>
    <name evidence="6" type="ORF">C2I19_07215</name>
</gene>
<dbReference type="Pfam" id="PF05400">
    <property type="entry name" value="FliT"/>
    <property type="match status" value="1"/>
</dbReference>
<dbReference type="GO" id="GO:0044781">
    <property type="term" value="P:bacterial-type flagellum organization"/>
    <property type="evidence" value="ECO:0007669"/>
    <property type="project" value="UniProtKB-KW"/>
</dbReference>
<organism evidence="6 7">
    <name type="scientific">Chromobacterium alticapitis</name>
    <dbReference type="NCBI Taxonomy" id="2073169"/>
    <lineage>
        <taxon>Bacteria</taxon>
        <taxon>Pseudomonadati</taxon>
        <taxon>Pseudomonadota</taxon>
        <taxon>Betaproteobacteria</taxon>
        <taxon>Neisseriales</taxon>
        <taxon>Chromobacteriaceae</taxon>
        <taxon>Chromobacterium</taxon>
    </lineage>
</organism>
<evidence type="ECO:0000256" key="5">
    <source>
        <dbReference type="ARBA" id="ARBA00093797"/>
    </source>
</evidence>
<dbReference type="Proteomes" id="UP000237082">
    <property type="component" value="Unassembled WGS sequence"/>
</dbReference>
<reference evidence="7" key="1">
    <citation type="submission" date="2018-02" db="EMBL/GenBank/DDBJ databases">
        <authorList>
            <person name="O'Hara-Hanley K."/>
            <person name="Soby S."/>
        </authorList>
    </citation>
    <scope>NUCLEOTIDE SEQUENCE [LARGE SCALE GENOMIC DNA]</scope>
    <source>
        <strain evidence="7">MWU14-2602</strain>
    </source>
</reference>
<protein>
    <recommendedName>
        <fullName evidence="5">Flagellar protein FliT</fullName>
    </recommendedName>
</protein>
<evidence type="ECO:0000256" key="4">
    <source>
        <dbReference type="ARBA" id="ARBA00023186"/>
    </source>
</evidence>
<accession>A0A2S5DHZ0</accession>
<evidence type="ECO:0000313" key="6">
    <source>
        <dbReference type="EMBL" id="POZ62631.1"/>
    </source>
</evidence>
<comment type="caution">
    <text evidence="6">The sequence shown here is derived from an EMBL/GenBank/DDBJ whole genome shotgun (WGS) entry which is preliminary data.</text>
</comment>
<dbReference type="InterPro" id="IPR008622">
    <property type="entry name" value="FliT"/>
</dbReference>
<keyword evidence="3" id="KW-1005">Bacterial flagellum biogenesis</keyword>
<evidence type="ECO:0000256" key="3">
    <source>
        <dbReference type="ARBA" id="ARBA00022795"/>
    </source>
</evidence>
<comment type="subcellular location">
    <subcellularLocation>
        <location evidence="1">Cytoplasm</location>
        <location evidence="1">Cytosol</location>
    </subcellularLocation>
</comment>
<sequence length="112" mass="12824">MGPAFDTKPLELADLIRELESAVGPLRQAACDRESSRFYELLTSNEERTGLLLRRLEAEGRDQLSPEHRSALRRVLASREEIQQLVAEWAEHVKDELKALSHSAKLNRRYKG</sequence>
<dbReference type="Gene3D" id="1.20.58.380">
    <property type="entry name" value="Flagellar protein flit"/>
    <property type="match status" value="1"/>
</dbReference>
<name>A0A2S5DHZ0_9NEIS</name>
<evidence type="ECO:0000313" key="7">
    <source>
        <dbReference type="Proteomes" id="UP000237082"/>
    </source>
</evidence>
<dbReference type="EMBL" id="PQWB01000026">
    <property type="protein sequence ID" value="POZ62631.1"/>
    <property type="molecule type" value="Genomic_DNA"/>
</dbReference>
<dbReference type="AlphaFoldDB" id="A0A2S5DHZ0"/>
<evidence type="ECO:0000256" key="1">
    <source>
        <dbReference type="ARBA" id="ARBA00004514"/>
    </source>
</evidence>
<evidence type="ECO:0000256" key="2">
    <source>
        <dbReference type="ARBA" id="ARBA00022490"/>
    </source>
</evidence>
<keyword evidence="4" id="KW-0143">Chaperone</keyword>
<keyword evidence="7" id="KW-1185">Reference proteome</keyword>
<proteinExistence type="predicted"/>